<dbReference type="Pfam" id="PF00126">
    <property type="entry name" value="HTH_1"/>
    <property type="match status" value="1"/>
</dbReference>
<dbReference type="GO" id="GO:0003700">
    <property type="term" value="F:DNA-binding transcription factor activity"/>
    <property type="evidence" value="ECO:0007669"/>
    <property type="project" value="InterPro"/>
</dbReference>
<dbReference type="InterPro" id="IPR036388">
    <property type="entry name" value="WH-like_DNA-bd_sf"/>
</dbReference>
<dbReference type="GO" id="GO:0003677">
    <property type="term" value="F:DNA binding"/>
    <property type="evidence" value="ECO:0007669"/>
    <property type="project" value="UniProtKB-KW"/>
</dbReference>
<dbReference type="CDD" id="cd08434">
    <property type="entry name" value="PBP2_GltC_like"/>
    <property type="match status" value="1"/>
</dbReference>
<keyword evidence="3" id="KW-0238">DNA-binding</keyword>
<dbReference type="InterPro" id="IPR000847">
    <property type="entry name" value="LysR_HTH_N"/>
</dbReference>
<dbReference type="SUPFAM" id="SSF46785">
    <property type="entry name" value="Winged helix' DNA-binding domain"/>
    <property type="match status" value="1"/>
</dbReference>
<dbReference type="SUPFAM" id="SSF53850">
    <property type="entry name" value="Periplasmic binding protein-like II"/>
    <property type="match status" value="1"/>
</dbReference>
<keyword evidence="4" id="KW-0010">Activator</keyword>
<dbReference type="AlphaFoldDB" id="A0AB38FLN4"/>
<dbReference type="PROSITE" id="PS50931">
    <property type="entry name" value="HTH_LYSR"/>
    <property type="match status" value="1"/>
</dbReference>
<dbReference type="InterPro" id="IPR005119">
    <property type="entry name" value="LysR_subst-bd"/>
</dbReference>
<evidence type="ECO:0000256" key="3">
    <source>
        <dbReference type="ARBA" id="ARBA00023125"/>
    </source>
</evidence>
<dbReference type="PANTHER" id="PTHR30346">
    <property type="entry name" value="TRANSCRIPTIONAL DUAL REGULATOR HCAR-RELATED"/>
    <property type="match status" value="1"/>
</dbReference>
<dbReference type="Gene3D" id="1.10.10.10">
    <property type="entry name" value="Winged helix-like DNA-binding domain superfamily/Winged helix DNA-binding domain"/>
    <property type="match status" value="1"/>
</dbReference>
<evidence type="ECO:0000256" key="2">
    <source>
        <dbReference type="ARBA" id="ARBA00023015"/>
    </source>
</evidence>
<evidence type="ECO:0000256" key="4">
    <source>
        <dbReference type="ARBA" id="ARBA00023159"/>
    </source>
</evidence>
<dbReference type="InterPro" id="IPR036390">
    <property type="entry name" value="WH_DNA-bd_sf"/>
</dbReference>
<evidence type="ECO:0000313" key="8">
    <source>
        <dbReference type="Proteomes" id="UP000251211"/>
    </source>
</evidence>
<dbReference type="Gene3D" id="3.40.190.10">
    <property type="entry name" value="Periplasmic binding protein-like II"/>
    <property type="match status" value="2"/>
</dbReference>
<comment type="similarity">
    <text evidence="1">Belongs to the LysR transcriptional regulatory family.</text>
</comment>
<dbReference type="Pfam" id="PF03466">
    <property type="entry name" value="LysR_substrate"/>
    <property type="match status" value="1"/>
</dbReference>
<evidence type="ECO:0000256" key="1">
    <source>
        <dbReference type="ARBA" id="ARBA00009437"/>
    </source>
</evidence>
<protein>
    <submittedName>
        <fullName evidence="7">LysR family transcriptional regulator</fullName>
    </submittedName>
</protein>
<evidence type="ECO:0000259" key="6">
    <source>
        <dbReference type="PROSITE" id="PS50931"/>
    </source>
</evidence>
<evidence type="ECO:0000256" key="5">
    <source>
        <dbReference type="ARBA" id="ARBA00023163"/>
    </source>
</evidence>
<keyword evidence="2" id="KW-0805">Transcription regulation</keyword>
<dbReference type="RefSeq" id="WP_081792189.1">
    <property type="nucleotide sequence ID" value="NZ_QTTP01000001.1"/>
</dbReference>
<organism evidence="7 8">
    <name type="scientific">Rhodococcus wratislaviensis</name>
    <name type="common">Tsukamurella wratislaviensis</name>
    <dbReference type="NCBI Taxonomy" id="44752"/>
    <lineage>
        <taxon>Bacteria</taxon>
        <taxon>Bacillati</taxon>
        <taxon>Actinomycetota</taxon>
        <taxon>Actinomycetes</taxon>
        <taxon>Mycobacteriales</taxon>
        <taxon>Nocardiaceae</taxon>
        <taxon>Rhodococcus</taxon>
    </lineage>
</organism>
<gene>
    <name evidence="7" type="primary">gltC_14</name>
    <name evidence="7" type="ORF">NCTC13229_06080</name>
</gene>
<feature type="domain" description="HTH lysR-type" evidence="6">
    <location>
        <begin position="23"/>
        <end position="72"/>
    </location>
</feature>
<dbReference type="PANTHER" id="PTHR30346:SF28">
    <property type="entry name" value="HTH-TYPE TRANSCRIPTIONAL REGULATOR CYNR"/>
    <property type="match status" value="1"/>
</dbReference>
<keyword evidence="5" id="KW-0804">Transcription</keyword>
<dbReference type="EMBL" id="UAUI01000025">
    <property type="protein sequence ID" value="SPZ42554.1"/>
    <property type="molecule type" value="Genomic_DNA"/>
</dbReference>
<evidence type="ECO:0000313" key="7">
    <source>
        <dbReference type="EMBL" id="SPZ42554.1"/>
    </source>
</evidence>
<name>A0AB38FLN4_RHOWR</name>
<proteinExistence type="inferred from homology"/>
<accession>A0AB38FLN4</accession>
<dbReference type="GO" id="GO:0032993">
    <property type="term" value="C:protein-DNA complex"/>
    <property type="evidence" value="ECO:0007669"/>
    <property type="project" value="TreeGrafter"/>
</dbReference>
<dbReference type="Proteomes" id="UP000251211">
    <property type="component" value="Unassembled WGS sequence"/>
</dbReference>
<reference evidence="7 8" key="1">
    <citation type="submission" date="2018-06" db="EMBL/GenBank/DDBJ databases">
        <authorList>
            <consortium name="Pathogen Informatics"/>
            <person name="Doyle S."/>
        </authorList>
    </citation>
    <scope>NUCLEOTIDE SEQUENCE [LARGE SCALE GENOMIC DNA]</scope>
    <source>
        <strain evidence="7 8">NCTC13229</strain>
    </source>
</reference>
<sequence>MNEPNKSFSHDVLNTLCPMLVQFAAVAQEGQITKAATALGVPQPTLTRHLARFENVLETRLCARVPSGITLTTEGEKLVEPVRQALAILVAAIDELQVGAARRQVTLGFLHTLGEQAVPSLLRRFNEQSPDIKFSLMQDSADQLLRLLQEGQVELCVTSPLPTRPDIGVARLGVQRLVLAVPGQHYLASEADTPLAAAASDDFVTLKSGNYMRHMADELCHAAGFEPRVAFEAAGVSTLRGLVAAGLGVAIVPAAPAPVAGLIEVPLTDTGAYREIGLAWRAGVDLAEPAQTFRQFAIDQFSTVVEDEDHGTNPGIWNIITTRGDQDE</sequence>
<comment type="caution">
    <text evidence="7">The sequence shown here is derived from an EMBL/GenBank/DDBJ whole genome shotgun (WGS) entry which is preliminary data.</text>
</comment>